<evidence type="ECO:0000313" key="1">
    <source>
        <dbReference type="EMBL" id="EZF72562.1"/>
    </source>
</evidence>
<accession>A0A022XPE9</accession>
<gene>
    <name evidence="1" type="ORF">H105_05382</name>
</gene>
<protein>
    <submittedName>
        <fullName evidence="1">Uncharacterized protein</fullName>
    </submittedName>
</protein>
<dbReference type="AlphaFoldDB" id="A0A022XPE9"/>
<keyword evidence="2" id="KW-1185">Reference proteome</keyword>
<dbReference type="EMBL" id="KK208876">
    <property type="protein sequence ID" value="EZF72562.1"/>
    <property type="molecule type" value="Genomic_DNA"/>
</dbReference>
<dbReference type="HOGENOM" id="CLU_2198889_0_0_1"/>
<sequence>MLVRMLNWFICPSKWPPDNFSLNAFTDLYTPETKYHTFFSSIKSSYYYLIDTLARVYCGREEFTNLLHLHTEAAANYMNSISTCPNQQSSVALLKTMAFNEMLRAIRA</sequence>
<proteinExistence type="predicted"/>
<name>A0A022XPE9_TRISD</name>
<evidence type="ECO:0000313" key="2">
    <source>
        <dbReference type="Proteomes" id="UP000023623"/>
    </source>
</evidence>
<dbReference type="Proteomes" id="UP000023623">
    <property type="component" value="Unassembled WGS sequence"/>
</dbReference>
<organism evidence="1 2">
    <name type="scientific">Trichophyton soudanense CBS 452.61</name>
    <dbReference type="NCBI Taxonomy" id="1215331"/>
    <lineage>
        <taxon>Eukaryota</taxon>
        <taxon>Fungi</taxon>
        <taxon>Dikarya</taxon>
        <taxon>Ascomycota</taxon>
        <taxon>Pezizomycotina</taxon>
        <taxon>Eurotiomycetes</taxon>
        <taxon>Eurotiomycetidae</taxon>
        <taxon>Onygenales</taxon>
        <taxon>Arthrodermataceae</taxon>
        <taxon>Trichophyton</taxon>
    </lineage>
</organism>
<reference evidence="1 2" key="1">
    <citation type="submission" date="2014-02" db="EMBL/GenBank/DDBJ databases">
        <title>The Genome Sequence of Trichophyton rubrum (morphotype soudanense) CBS 452.61.</title>
        <authorList>
            <consortium name="The Broad Institute Genomics Platform"/>
            <person name="Cuomo C.A."/>
            <person name="White T.C."/>
            <person name="Graser Y."/>
            <person name="Martinez-Rossi N."/>
            <person name="Heitman J."/>
            <person name="Young S.K."/>
            <person name="Zeng Q."/>
            <person name="Gargeya S."/>
            <person name="Abouelleil A."/>
            <person name="Alvarado L."/>
            <person name="Chapman S.B."/>
            <person name="Gainer-Dewar J."/>
            <person name="Goldberg J."/>
            <person name="Griggs A."/>
            <person name="Gujja S."/>
            <person name="Hansen M."/>
            <person name="Howarth C."/>
            <person name="Imamovic A."/>
            <person name="Larimer J."/>
            <person name="Martinez D."/>
            <person name="Murphy C."/>
            <person name="Pearson M.D."/>
            <person name="Persinoti G."/>
            <person name="Poon T."/>
            <person name="Priest M."/>
            <person name="Roberts A.D."/>
            <person name="Saif S."/>
            <person name="Shea T.D."/>
            <person name="Sykes S.N."/>
            <person name="Wortman J."/>
            <person name="Nusbaum C."/>
            <person name="Birren B."/>
        </authorList>
    </citation>
    <scope>NUCLEOTIDE SEQUENCE [LARGE SCALE GENOMIC DNA]</scope>
    <source>
        <strain evidence="1 2">CBS 452.61</strain>
    </source>
</reference>